<keyword evidence="3" id="KW-1185">Reference proteome</keyword>
<dbReference type="AlphaFoldDB" id="A0A699ZCZ7"/>
<sequence>MQAQSAGLAGQAGQSAAPHQGQQGTSPRVDLSGSMGWGGRQLGARRAAFTLTAGGVGPGVWAEAVGGAAGAALSRAADCHEKAAAAAGASTAAATSPAFVKSVGQAAFLVICASHQHPL</sequence>
<proteinExistence type="predicted"/>
<comment type="caution">
    <text evidence="2">The sequence shown here is derived from an EMBL/GenBank/DDBJ whole genome shotgun (WGS) entry which is preliminary data.</text>
</comment>
<evidence type="ECO:0000313" key="3">
    <source>
        <dbReference type="Proteomes" id="UP000485058"/>
    </source>
</evidence>
<protein>
    <submittedName>
        <fullName evidence="2">Uncharacterized protein</fullName>
    </submittedName>
</protein>
<name>A0A699ZCZ7_HAELA</name>
<gene>
    <name evidence="2" type="ORF">HaLaN_17046</name>
</gene>
<reference evidence="2 3" key="1">
    <citation type="submission" date="2020-02" db="EMBL/GenBank/DDBJ databases">
        <title>Draft genome sequence of Haematococcus lacustris strain NIES-144.</title>
        <authorList>
            <person name="Morimoto D."/>
            <person name="Nakagawa S."/>
            <person name="Yoshida T."/>
            <person name="Sawayama S."/>
        </authorList>
    </citation>
    <scope>NUCLEOTIDE SEQUENCE [LARGE SCALE GENOMIC DNA]</scope>
    <source>
        <strain evidence="2 3">NIES-144</strain>
    </source>
</reference>
<evidence type="ECO:0000313" key="2">
    <source>
        <dbReference type="EMBL" id="GFH20001.1"/>
    </source>
</evidence>
<feature type="region of interest" description="Disordered" evidence="1">
    <location>
        <begin position="1"/>
        <end position="37"/>
    </location>
</feature>
<organism evidence="2 3">
    <name type="scientific">Haematococcus lacustris</name>
    <name type="common">Green alga</name>
    <name type="synonym">Haematococcus pluvialis</name>
    <dbReference type="NCBI Taxonomy" id="44745"/>
    <lineage>
        <taxon>Eukaryota</taxon>
        <taxon>Viridiplantae</taxon>
        <taxon>Chlorophyta</taxon>
        <taxon>core chlorophytes</taxon>
        <taxon>Chlorophyceae</taxon>
        <taxon>CS clade</taxon>
        <taxon>Chlamydomonadales</taxon>
        <taxon>Haematococcaceae</taxon>
        <taxon>Haematococcus</taxon>
    </lineage>
</organism>
<evidence type="ECO:0000256" key="1">
    <source>
        <dbReference type="SAM" id="MobiDB-lite"/>
    </source>
</evidence>
<dbReference type="EMBL" id="BLLF01001555">
    <property type="protein sequence ID" value="GFH20001.1"/>
    <property type="molecule type" value="Genomic_DNA"/>
</dbReference>
<dbReference type="Proteomes" id="UP000485058">
    <property type="component" value="Unassembled WGS sequence"/>
</dbReference>
<feature type="compositionally biased region" description="Low complexity" evidence="1">
    <location>
        <begin position="1"/>
        <end position="17"/>
    </location>
</feature>
<accession>A0A699ZCZ7</accession>